<gene>
    <name evidence="4" type="primary">mnmE_12</name>
    <name evidence="4" type="ORF">GALL_319930</name>
</gene>
<feature type="region of interest" description="Disordered" evidence="1">
    <location>
        <begin position="490"/>
        <end position="510"/>
    </location>
</feature>
<feature type="transmembrane region" description="Helical" evidence="2">
    <location>
        <begin position="419"/>
        <end position="440"/>
    </location>
</feature>
<organism evidence="4">
    <name type="scientific">mine drainage metagenome</name>
    <dbReference type="NCBI Taxonomy" id="410659"/>
    <lineage>
        <taxon>unclassified sequences</taxon>
        <taxon>metagenomes</taxon>
        <taxon>ecological metagenomes</taxon>
    </lineage>
</organism>
<feature type="compositionally biased region" description="Polar residues" evidence="1">
    <location>
        <begin position="500"/>
        <end position="510"/>
    </location>
</feature>
<dbReference type="PANTHER" id="PTHR42698">
    <property type="entry name" value="GTPASE ERA"/>
    <property type="match status" value="1"/>
</dbReference>
<evidence type="ECO:0000259" key="3">
    <source>
        <dbReference type="Pfam" id="PF01926"/>
    </source>
</evidence>
<dbReference type="Gene3D" id="3.40.50.300">
    <property type="entry name" value="P-loop containing nucleotide triphosphate hydrolases"/>
    <property type="match status" value="1"/>
</dbReference>
<dbReference type="GO" id="GO:0000028">
    <property type="term" value="P:ribosomal small subunit assembly"/>
    <property type="evidence" value="ECO:0007669"/>
    <property type="project" value="TreeGrafter"/>
</dbReference>
<dbReference type="SUPFAM" id="SSF52540">
    <property type="entry name" value="P-loop containing nucleoside triphosphate hydrolases"/>
    <property type="match status" value="1"/>
</dbReference>
<dbReference type="GO" id="GO:0005525">
    <property type="term" value="F:GTP binding"/>
    <property type="evidence" value="ECO:0007669"/>
    <property type="project" value="InterPro"/>
</dbReference>
<name>A0A1J5QRA0_9ZZZZ</name>
<dbReference type="InterPro" id="IPR027417">
    <property type="entry name" value="P-loop_NTPase"/>
</dbReference>
<keyword evidence="2" id="KW-1133">Transmembrane helix</keyword>
<sequence>MSGQHAATAELTTRTDALEQAVTLAGGRVDDDVARRVSRTIAGARERLALGVDHTLVALVGGTGSGKSSLFNAIAGLDFADVGVRRPTTAEVTACVWGATGESLLDWLGVASDRRIERESALDGEAEAPLRGLVLLDLPDHDSIEPAHRVIVDRLLPMVDLLVWVVDPQKYADDALHSGYLQHLVGHESAMVVVLNHIDTVRPEMREELAADVSRLLVEDGLTGVPVTIASAREGLGVTDIRARLVDVVGRRSTAAVRVGAELNDAAALLARAIDAAAAPRAPLPVDAVVDDLVSAAGLLAVADAVAALARGASGTLPALGPVQPDSVDVARSRWLDSLDGRAPAGWLADVAVRIASVDRLRLAVDEALGAVALTTRRSRLAVTLSAFAVVAVAADAAASAMASGWWRLHDVTDRLSVSLWIVAAGALAVAAALVALAAAERRAAARRRSAAVLREGRDRLGAVVRTFLTDPTAAVLGERDRVQELTEIARTSGAAEPSPASTVTLASPS</sequence>
<reference evidence="4" key="1">
    <citation type="submission" date="2016-10" db="EMBL/GenBank/DDBJ databases">
        <title>Sequence of Gallionella enrichment culture.</title>
        <authorList>
            <person name="Poehlein A."/>
            <person name="Muehling M."/>
            <person name="Daniel R."/>
        </authorList>
    </citation>
    <scope>NUCLEOTIDE SEQUENCE</scope>
</reference>
<dbReference type="InterPro" id="IPR005662">
    <property type="entry name" value="GTPase_Era-like"/>
</dbReference>
<dbReference type="GO" id="GO:0043024">
    <property type="term" value="F:ribosomal small subunit binding"/>
    <property type="evidence" value="ECO:0007669"/>
    <property type="project" value="TreeGrafter"/>
</dbReference>
<feature type="transmembrane region" description="Helical" evidence="2">
    <location>
        <begin position="381"/>
        <end position="407"/>
    </location>
</feature>
<evidence type="ECO:0000256" key="1">
    <source>
        <dbReference type="SAM" id="MobiDB-lite"/>
    </source>
</evidence>
<dbReference type="AlphaFoldDB" id="A0A1J5QRA0"/>
<evidence type="ECO:0000313" key="4">
    <source>
        <dbReference type="EMBL" id="OIQ86153.1"/>
    </source>
</evidence>
<dbReference type="Pfam" id="PF01926">
    <property type="entry name" value="MMR_HSR1"/>
    <property type="match status" value="1"/>
</dbReference>
<feature type="domain" description="G" evidence="3">
    <location>
        <begin position="57"/>
        <end position="196"/>
    </location>
</feature>
<dbReference type="InterPro" id="IPR006073">
    <property type="entry name" value="GTP-bd"/>
</dbReference>
<keyword evidence="2" id="KW-0812">Transmembrane</keyword>
<accession>A0A1J5QRA0</accession>
<proteinExistence type="predicted"/>
<evidence type="ECO:0000256" key="2">
    <source>
        <dbReference type="SAM" id="Phobius"/>
    </source>
</evidence>
<keyword evidence="2" id="KW-0472">Membrane</keyword>
<dbReference type="GO" id="GO:0005829">
    <property type="term" value="C:cytosol"/>
    <property type="evidence" value="ECO:0007669"/>
    <property type="project" value="TreeGrafter"/>
</dbReference>
<dbReference type="GO" id="GO:0019843">
    <property type="term" value="F:rRNA binding"/>
    <property type="evidence" value="ECO:0007669"/>
    <property type="project" value="TreeGrafter"/>
</dbReference>
<protein>
    <submittedName>
        <fullName evidence="4">tRNA modification GTPase MnmE</fullName>
    </submittedName>
</protein>
<dbReference type="PANTHER" id="PTHR42698:SF1">
    <property type="entry name" value="GTPASE ERA, MITOCHONDRIAL"/>
    <property type="match status" value="1"/>
</dbReference>
<comment type="caution">
    <text evidence="4">The sequence shown here is derived from an EMBL/GenBank/DDBJ whole genome shotgun (WGS) entry which is preliminary data.</text>
</comment>
<dbReference type="EMBL" id="MLJW01000497">
    <property type="protein sequence ID" value="OIQ86153.1"/>
    <property type="molecule type" value="Genomic_DNA"/>
</dbReference>